<keyword evidence="1" id="KW-0472">Membrane</keyword>
<feature type="transmembrane region" description="Helical" evidence="1">
    <location>
        <begin position="12"/>
        <end position="35"/>
    </location>
</feature>
<dbReference type="RefSeq" id="WP_181737716.1">
    <property type="nucleotide sequence ID" value="NZ_JACEOL010000009.1"/>
</dbReference>
<evidence type="ECO:0000256" key="1">
    <source>
        <dbReference type="SAM" id="Phobius"/>
    </source>
</evidence>
<sequence>MESFQEGFSSFITGFSIVFLVAVVVWMVGLVVLLFRELFSPVRFELRTYIHKVFRMLLSSLEWTFYGFVIVGPILMFMTKNYMTYGMITIAAVILSAISLYIRSQTGGFGGKSFRFRKEK</sequence>
<feature type="transmembrane region" description="Helical" evidence="1">
    <location>
        <begin position="56"/>
        <end position="76"/>
    </location>
</feature>
<evidence type="ECO:0000313" key="2">
    <source>
        <dbReference type="EMBL" id="MBA4601346.1"/>
    </source>
</evidence>
<dbReference type="AlphaFoldDB" id="A0A7W1XQM6"/>
<protein>
    <submittedName>
        <fullName evidence="2">Uncharacterized protein</fullName>
    </submittedName>
</protein>
<accession>A0A7W1XQM6</accession>
<keyword evidence="3" id="KW-1185">Reference proteome</keyword>
<organism evidence="2 3">
    <name type="scientific">Thermoactinomyces mirandus</name>
    <dbReference type="NCBI Taxonomy" id="2756294"/>
    <lineage>
        <taxon>Bacteria</taxon>
        <taxon>Bacillati</taxon>
        <taxon>Bacillota</taxon>
        <taxon>Bacilli</taxon>
        <taxon>Bacillales</taxon>
        <taxon>Thermoactinomycetaceae</taxon>
        <taxon>Thermoactinomyces</taxon>
    </lineage>
</organism>
<evidence type="ECO:0000313" key="3">
    <source>
        <dbReference type="Proteomes" id="UP000538292"/>
    </source>
</evidence>
<keyword evidence="1" id="KW-0812">Transmembrane</keyword>
<reference evidence="2 3" key="1">
    <citation type="submission" date="2020-07" db="EMBL/GenBank/DDBJ databases">
        <title>Thermoactinomyces phylogeny.</title>
        <authorList>
            <person name="Dunlap C."/>
        </authorList>
    </citation>
    <scope>NUCLEOTIDE SEQUENCE [LARGE SCALE GENOMIC DNA]</scope>
    <source>
        <strain evidence="2 3">AMNI-1</strain>
    </source>
</reference>
<gene>
    <name evidence="2" type="ORF">H2C83_03215</name>
</gene>
<dbReference type="EMBL" id="JACEOL010000009">
    <property type="protein sequence ID" value="MBA4601346.1"/>
    <property type="molecule type" value="Genomic_DNA"/>
</dbReference>
<name>A0A7W1XQM6_9BACL</name>
<dbReference type="Proteomes" id="UP000538292">
    <property type="component" value="Unassembled WGS sequence"/>
</dbReference>
<proteinExistence type="predicted"/>
<feature type="transmembrane region" description="Helical" evidence="1">
    <location>
        <begin position="82"/>
        <end position="102"/>
    </location>
</feature>
<keyword evidence="1" id="KW-1133">Transmembrane helix</keyword>
<comment type="caution">
    <text evidence="2">The sequence shown here is derived from an EMBL/GenBank/DDBJ whole genome shotgun (WGS) entry which is preliminary data.</text>
</comment>